<protein>
    <submittedName>
        <fullName evidence="3 4">Vasodilator-stimulated phosphoprotein-like</fullName>
    </submittedName>
</protein>
<name>A0A8U0MUB9_MUSPF</name>
<feature type="region of interest" description="Disordered" evidence="1">
    <location>
        <begin position="1"/>
        <end position="132"/>
    </location>
</feature>
<feature type="compositionally biased region" description="Gly residues" evidence="1">
    <location>
        <begin position="43"/>
        <end position="52"/>
    </location>
</feature>
<evidence type="ECO:0000313" key="2">
    <source>
        <dbReference type="Proteomes" id="UP000000715"/>
    </source>
</evidence>
<evidence type="ECO:0000313" key="3">
    <source>
        <dbReference type="RefSeq" id="XP_004755723.1"/>
    </source>
</evidence>
<feature type="compositionally biased region" description="Basic and acidic residues" evidence="1">
    <location>
        <begin position="99"/>
        <end position="122"/>
    </location>
</feature>
<sequence length="150" mass="15717">MPAGPPLPSSSHLPPPRPSPPLPARPPRPNPTATAAPAKTTAGPGGGNGGGMCCRLRRGRQPRSEGPGAAATPITASPVRRLANQAPVRSTNQKGRWRAGAEEKTERGREQRWEEGPEDWKAGRGAAAAGRGATTCLRSYREEAKENCTT</sequence>
<reference evidence="3 4" key="1">
    <citation type="submission" date="2025-04" db="UniProtKB">
        <authorList>
            <consortium name="RefSeq"/>
        </authorList>
    </citation>
    <scope>IDENTIFICATION</scope>
    <source>
        <tissue evidence="3 4">Brain</tissue>
    </source>
</reference>
<dbReference type="RefSeq" id="XP_004755725.1">
    <property type="nucleotide sequence ID" value="XM_004755668.3"/>
</dbReference>
<dbReference type="GeneID" id="101693456"/>
<keyword evidence="2" id="KW-1185">Reference proteome</keyword>
<evidence type="ECO:0000313" key="7">
    <source>
        <dbReference type="RefSeq" id="XP_044944513.1"/>
    </source>
</evidence>
<proteinExistence type="predicted"/>
<feature type="compositionally biased region" description="Pro residues" evidence="1">
    <location>
        <begin position="1"/>
        <end position="30"/>
    </location>
</feature>
<evidence type="ECO:0000313" key="5">
    <source>
        <dbReference type="RefSeq" id="XP_044944511.1"/>
    </source>
</evidence>
<evidence type="ECO:0000313" key="4">
    <source>
        <dbReference type="RefSeq" id="XP_004755725.1"/>
    </source>
</evidence>
<dbReference type="Proteomes" id="UP000000715">
    <property type="component" value="Unplaced"/>
</dbReference>
<evidence type="ECO:0000256" key="1">
    <source>
        <dbReference type="SAM" id="MobiDB-lite"/>
    </source>
</evidence>
<evidence type="ECO:0000313" key="6">
    <source>
        <dbReference type="RefSeq" id="XP_044944512.1"/>
    </source>
</evidence>
<dbReference type="RefSeq" id="XP_044944513.1">
    <property type="nucleotide sequence ID" value="XM_045088578.1"/>
</dbReference>
<dbReference type="AlphaFoldDB" id="A0A8U0MUB9"/>
<dbReference type="RefSeq" id="XP_044944511.1">
    <property type="nucleotide sequence ID" value="XM_045088576.1"/>
</dbReference>
<feature type="compositionally biased region" description="Low complexity" evidence="1">
    <location>
        <begin position="31"/>
        <end position="42"/>
    </location>
</feature>
<organism evidence="2 4">
    <name type="scientific">Mustela putorius furo</name>
    <name type="common">European domestic ferret</name>
    <name type="synonym">Mustela furo</name>
    <dbReference type="NCBI Taxonomy" id="9669"/>
    <lineage>
        <taxon>Eukaryota</taxon>
        <taxon>Metazoa</taxon>
        <taxon>Chordata</taxon>
        <taxon>Craniata</taxon>
        <taxon>Vertebrata</taxon>
        <taxon>Euteleostomi</taxon>
        <taxon>Mammalia</taxon>
        <taxon>Eutheria</taxon>
        <taxon>Laurasiatheria</taxon>
        <taxon>Carnivora</taxon>
        <taxon>Caniformia</taxon>
        <taxon>Musteloidea</taxon>
        <taxon>Mustelidae</taxon>
        <taxon>Mustelinae</taxon>
        <taxon>Mustela</taxon>
    </lineage>
</organism>
<accession>A0A8U0MUB9</accession>
<dbReference type="RefSeq" id="XP_004755723.1">
    <property type="nucleotide sequence ID" value="XM_004755666.3"/>
</dbReference>
<dbReference type="KEGG" id="mpuf:101693456"/>
<dbReference type="RefSeq" id="XP_044944512.1">
    <property type="nucleotide sequence ID" value="XM_045088577.1"/>
</dbReference>
<gene>
    <name evidence="3 4 5 6 7" type="primary">LOC101693456</name>
</gene>
<feature type="compositionally biased region" description="Low complexity" evidence="1">
    <location>
        <begin position="123"/>
        <end position="132"/>
    </location>
</feature>